<keyword evidence="3" id="KW-1185">Reference proteome</keyword>
<keyword evidence="1" id="KW-0732">Signal</keyword>
<dbReference type="EMBL" id="CP061813">
    <property type="protein sequence ID" value="QOD60668.1"/>
    <property type="molecule type" value="Genomic_DNA"/>
</dbReference>
<organism evidence="2 3">
    <name type="scientific">Polaribacter haliotis</name>
    <dbReference type="NCBI Taxonomy" id="1888915"/>
    <lineage>
        <taxon>Bacteria</taxon>
        <taxon>Pseudomonadati</taxon>
        <taxon>Bacteroidota</taxon>
        <taxon>Flavobacteriia</taxon>
        <taxon>Flavobacteriales</taxon>
        <taxon>Flavobacteriaceae</taxon>
    </lineage>
</organism>
<evidence type="ECO:0000313" key="2">
    <source>
        <dbReference type="EMBL" id="QOD60668.1"/>
    </source>
</evidence>
<evidence type="ECO:0000256" key="1">
    <source>
        <dbReference type="SAM" id="SignalP"/>
    </source>
</evidence>
<feature type="signal peptide" evidence="1">
    <location>
        <begin position="1"/>
        <end position="23"/>
    </location>
</feature>
<proteinExistence type="predicted"/>
<sequence length="268" mass="30418">MKKIFLFTLLLCLILFNSCGSSDEDNEMVENLPDVEKLITQITSKEGQKSSFYNPDKFIYENGKLVKAWFYGCSGALYEFEYGSNGKISTVYSQNSVSYSDINTSIKSTGNIIKQIYDSNDRLISLTDSSGKVLASLDYNSEGVFNKIDIKDLIIAKPDTYIFTNFDTNGNPVKNNFGFTYSYDDKINPIYVLFTQFGFFNIEMCNSLDERRVFYISPNNVKEIIDNDNNDEVIFSAIYTYDSDGYPISNSYNSKSGGNNSDVENFSY</sequence>
<dbReference type="RefSeq" id="WP_140422758.1">
    <property type="nucleotide sequence ID" value="NZ_CP061813.1"/>
</dbReference>
<dbReference type="OrthoDB" id="1201166at2"/>
<dbReference type="Gene3D" id="2.180.10.10">
    <property type="entry name" value="RHS repeat-associated core"/>
    <property type="match status" value="1"/>
</dbReference>
<gene>
    <name evidence="2" type="ORF">H9I45_15210</name>
</gene>
<protein>
    <recommendedName>
        <fullName evidence="4">YD repeat-containing protein</fullName>
    </recommendedName>
</protein>
<name>A0A7L8AF81_9FLAO</name>
<reference evidence="2 3" key="1">
    <citation type="journal article" date="2016" name="Int. J. Syst. Evol. Microbiol.">
        <title>Polaribacter haliotis sp. nov., isolated from the gut of abalone Haliotis discus hannai.</title>
        <authorList>
            <person name="Kim Y.O."/>
            <person name="Park I.S."/>
            <person name="Park S."/>
            <person name="Nam B.H."/>
            <person name="Park J.M."/>
            <person name="Kim D.G."/>
            <person name="Yoon J.H."/>
        </authorList>
    </citation>
    <scope>NUCLEOTIDE SEQUENCE [LARGE SCALE GENOMIC DNA]</scope>
    <source>
        <strain evidence="2 3">KCTC 52418</strain>
    </source>
</reference>
<evidence type="ECO:0000313" key="3">
    <source>
        <dbReference type="Proteomes" id="UP000516764"/>
    </source>
</evidence>
<dbReference type="AlphaFoldDB" id="A0A7L8AF81"/>
<feature type="chain" id="PRO_5032575928" description="YD repeat-containing protein" evidence="1">
    <location>
        <begin position="24"/>
        <end position="268"/>
    </location>
</feature>
<dbReference type="KEGG" id="phal:H9I45_15210"/>
<dbReference type="Proteomes" id="UP000516764">
    <property type="component" value="Chromosome"/>
</dbReference>
<evidence type="ECO:0008006" key="4">
    <source>
        <dbReference type="Google" id="ProtNLM"/>
    </source>
</evidence>
<accession>A0A7L8AF81</accession>